<dbReference type="OrthoDB" id="9800058at2"/>
<keyword evidence="1" id="KW-0479">Metal-binding</keyword>
<organism evidence="2">
    <name type="scientific">Serratia fonticola</name>
    <dbReference type="NCBI Taxonomy" id="47917"/>
    <lineage>
        <taxon>Bacteria</taxon>
        <taxon>Pseudomonadati</taxon>
        <taxon>Pseudomonadota</taxon>
        <taxon>Gammaproteobacteria</taxon>
        <taxon>Enterobacterales</taxon>
        <taxon>Yersiniaceae</taxon>
        <taxon>Serratia</taxon>
    </lineage>
</organism>
<dbReference type="GO" id="GO:0046872">
    <property type="term" value="F:metal ion binding"/>
    <property type="evidence" value="ECO:0007669"/>
    <property type="project" value="UniProtKB-KW"/>
</dbReference>
<dbReference type="PANTHER" id="PTHR43481">
    <property type="entry name" value="FRUCTOSE-1-PHOSPHATE PHOSPHATASE"/>
    <property type="match status" value="1"/>
</dbReference>
<evidence type="ECO:0000256" key="1">
    <source>
        <dbReference type="ARBA" id="ARBA00022723"/>
    </source>
</evidence>
<dbReference type="NCBIfam" id="TIGR01509">
    <property type="entry name" value="HAD-SF-IA-v3"/>
    <property type="match status" value="1"/>
</dbReference>
<name>A0A542BPG1_SERFO</name>
<comment type="caution">
    <text evidence="2">The sequence shown here is derived from an EMBL/GenBank/DDBJ whole genome shotgun (WGS) entry which is preliminary data.</text>
</comment>
<dbReference type="Pfam" id="PF13419">
    <property type="entry name" value="HAD_2"/>
    <property type="match status" value="1"/>
</dbReference>
<evidence type="ECO:0000313" key="2">
    <source>
        <dbReference type="EMBL" id="TVZ72001.1"/>
    </source>
</evidence>
<dbReference type="InterPro" id="IPR051806">
    <property type="entry name" value="HAD-like_SPP"/>
</dbReference>
<reference evidence="2" key="1">
    <citation type="submission" date="2019-06" db="EMBL/GenBank/DDBJ databases">
        <authorList>
            <person name="Deangelis K."/>
            <person name="Huntemann M."/>
            <person name="Clum A."/>
            <person name="Pillay M."/>
            <person name="Palaniappan K."/>
            <person name="Varghese N."/>
            <person name="Mikhailova N."/>
            <person name="Stamatis D."/>
            <person name="Reddy T."/>
            <person name="Daum C."/>
            <person name="Shapiro N."/>
            <person name="Ivanova N."/>
            <person name="Kyrpides N."/>
            <person name="Woyke T."/>
        </authorList>
    </citation>
    <scope>NUCLEOTIDE SEQUENCE [LARGE SCALE GENOMIC DNA]</scope>
    <source>
        <strain evidence="2">128R</strain>
    </source>
</reference>
<dbReference type="InterPro" id="IPR006439">
    <property type="entry name" value="HAD-SF_hydro_IA"/>
</dbReference>
<dbReference type="SFLD" id="SFLDG01129">
    <property type="entry name" value="C1.5:_HAD__Beta-PGM__Phosphata"/>
    <property type="match status" value="1"/>
</dbReference>
<dbReference type="GO" id="GO:0050308">
    <property type="term" value="F:sugar-phosphatase activity"/>
    <property type="evidence" value="ECO:0007669"/>
    <property type="project" value="TreeGrafter"/>
</dbReference>
<dbReference type="InterPro" id="IPR041492">
    <property type="entry name" value="HAD_2"/>
</dbReference>
<dbReference type="InterPro" id="IPR036412">
    <property type="entry name" value="HAD-like_sf"/>
</dbReference>
<dbReference type="SUPFAM" id="SSF56784">
    <property type="entry name" value="HAD-like"/>
    <property type="match status" value="1"/>
</dbReference>
<protein>
    <submittedName>
        <fullName evidence="2">Sugar-phosphatase</fullName>
    </submittedName>
</protein>
<dbReference type="SFLD" id="SFLDS00003">
    <property type="entry name" value="Haloacid_Dehalogenase"/>
    <property type="match status" value="1"/>
</dbReference>
<dbReference type="InterPro" id="IPR023214">
    <property type="entry name" value="HAD_sf"/>
</dbReference>
<accession>A0A542BPG1</accession>
<dbReference type="AlphaFoldDB" id="A0A542BPG1"/>
<sequence length="213" mass="22699">MNAIACKAVLFDLDGTLVDSGACIEKLWTEWATRHHLDVKHVLANIHGRTIEETLRLVSPYFANQQCVDEVKALAIEALSQVSAIGGAIEFVRQLPPACWAIVTSGAKKVSMQSVNSAGIPLPEMMITSEDIMHGKPHPEPYLMAAANFGLPVQKCVIFEDAESGVKSALAAGGQVIVVGAGVPITSPQIKATVADLTGFKAEFVDGIIHLSW</sequence>
<dbReference type="Gene3D" id="3.40.50.1000">
    <property type="entry name" value="HAD superfamily/HAD-like"/>
    <property type="match status" value="1"/>
</dbReference>
<reference evidence="2" key="2">
    <citation type="submission" date="2019-08" db="EMBL/GenBank/DDBJ databases">
        <title>Investigation of anaerobic lignin degradation for improved lignocellulosic biofuels.</title>
        <authorList>
            <person name="Deangelis K.PhD."/>
        </authorList>
    </citation>
    <scope>NUCLEOTIDE SEQUENCE [LARGE SCALE GENOMIC DNA]</scope>
    <source>
        <strain evidence="2">128R</strain>
    </source>
</reference>
<proteinExistence type="predicted"/>
<dbReference type="InterPro" id="IPR023198">
    <property type="entry name" value="PGP-like_dom2"/>
</dbReference>
<dbReference type="EMBL" id="VISQ01000001">
    <property type="protein sequence ID" value="TVZ72001.1"/>
    <property type="molecule type" value="Genomic_DNA"/>
</dbReference>
<dbReference type="PANTHER" id="PTHR43481:SF4">
    <property type="entry name" value="GLYCEROL-1-PHOSPHATE PHOSPHOHYDROLASE 1-RELATED"/>
    <property type="match status" value="1"/>
</dbReference>
<dbReference type="Gene3D" id="1.10.150.240">
    <property type="entry name" value="Putative phosphatase, domain 2"/>
    <property type="match status" value="1"/>
</dbReference>
<gene>
    <name evidence="2" type="ORF">FHU10_4662</name>
</gene>